<organism evidence="1 2">
    <name type="scientific">Gigaspora margarita</name>
    <dbReference type="NCBI Taxonomy" id="4874"/>
    <lineage>
        <taxon>Eukaryota</taxon>
        <taxon>Fungi</taxon>
        <taxon>Fungi incertae sedis</taxon>
        <taxon>Mucoromycota</taxon>
        <taxon>Glomeromycotina</taxon>
        <taxon>Glomeromycetes</taxon>
        <taxon>Diversisporales</taxon>
        <taxon>Gigasporaceae</taxon>
        <taxon>Gigaspora</taxon>
    </lineage>
</organism>
<dbReference type="Proteomes" id="UP000789901">
    <property type="component" value="Unassembled WGS sequence"/>
</dbReference>
<sequence>MYETSNKKIDSLPKSSQEVIQITECSDKCQSNFKMIIAEVGDVRENVSIDADKYNHLFDPGGSIFLKTKEAKLEFKLTHLHIQLPTSYDDIGGIYAWAQKL</sequence>
<feature type="non-terminal residue" evidence="1">
    <location>
        <position position="101"/>
    </location>
</feature>
<gene>
    <name evidence="1" type="ORF">GMARGA_LOCUS22275</name>
</gene>
<proteinExistence type="predicted"/>
<feature type="non-terminal residue" evidence="1">
    <location>
        <position position="1"/>
    </location>
</feature>
<keyword evidence="2" id="KW-1185">Reference proteome</keyword>
<evidence type="ECO:0000313" key="2">
    <source>
        <dbReference type="Proteomes" id="UP000789901"/>
    </source>
</evidence>
<name>A0ABN7VSU7_GIGMA</name>
<evidence type="ECO:0000313" key="1">
    <source>
        <dbReference type="EMBL" id="CAG8796828.1"/>
    </source>
</evidence>
<accession>A0ABN7VSU7</accession>
<comment type="caution">
    <text evidence="1">The sequence shown here is derived from an EMBL/GenBank/DDBJ whole genome shotgun (WGS) entry which is preliminary data.</text>
</comment>
<protein>
    <submittedName>
        <fullName evidence="1">25129_t:CDS:1</fullName>
    </submittedName>
</protein>
<dbReference type="EMBL" id="CAJVQB010021341">
    <property type="protein sequence ID" value="CAG8796828.1"/>
    <property type="molecule type" value="Genomic_DNA"/>
</dbReference>
<reference evidence="1 2" key="1">
    <citation type="submission" date="2021-06" db="EMBL/GenBank/DDBJ databases">
        <authorList>
            <person name="Kallberg Y."/>
            <person name="Tangrot J."/>
            <person name="Rosling A."/>
        </authorList>
    </citation>
    <scope>NUCLEOTIDE SEQUENCE [LARGE SCALE GENOMIC DNA]</scope>
    <source>
        <strain evidence="1 2">120-4 pot B 10/14</strain>
    </source>
</reference>